<accession>A0A1I0GLD3</accession>
<dbReference type="AlphaFoldDB" id="A0A1I0GLD3"/>
<evidence type="ECO:0000259" key="7">
    <source>
        <dbReference type="Pfam" id="PF14527"/>
    </source>
</evidence>
<evidence type="ECO:0000256" key="4">
    <source>
        <dbReference type="HAMAP-Rule" id="MF_01420"/>
    </source>
</evidence>
<evidence type="ECO:0000256" key="1">
    <source>
        <dbReference type="ARBA" id="ARBA00022618"/>
    </source>
</evidence>
<dbReference type="PANTHER" id="PTHR37307:SF1">
    <property type="entry name" value="CELL DIVISION PROTEIN WHIA-RELATED"/>
    <property type="match status" value="1"/>
</dbReference>
<protein>
    <recommendedName>
        <fullName evidence="4">Probable cell division protein WhiA</fullName>
    </recommendedName>
</protein>
<keyword evidence="3 4" id="KW-0131">Cell cycle</keyword>
<evidence type="ECO:0000256" key="3">
    <source>
        <dbReference type="ARBA" id="ARBA00023306"/>
    </source>
</evidence>
<evidence type="ECO:0000313" key="8">
    <source>
        <dbReference type="EMBL" id="SET70881.1"/>
    </source>
</evidence>
<dbReference type="OrthoDB" id="401278at2"/>
<feature type="domain" description="Sporulation regulator WhiA C-terminal" evidence="5">
    <location>
        <begin position="219"/>
        <end position="304"/>
    </location>
</feature>
<dbReference type="Pfam" id="PF14527">
    <property type="entry name" value="LAGLIDADG_WhiA"/>
    <property type="match status" value="1"/>
</dbReference>
<dbReference type="GO" id="GO:0051301">
    <property type="term" value="P:cell division"/>
    <property type="evidence" value="ECO:0007669"/>
    <property type="project" value="UniProtKB-UniRule"/>
</dbReference>
<keyword evidence="2 4" id="KW-0238">DNA-binding</keyword>
<dbReference type="InterPro" id="IPR039518">
    <property type="entry name" value="WhiA_LAGLIDADG_dom"/>
</dbReference>
<sequence length="315" mass="36387">MVSFSRIVKEEVVFNDFESCCQRAMLCAIIKINGTLSLSSYGLSLTIRTENAKIASKVHRMLKEEYDPQIEFLVSRKMKLKKNNVYILKVTKAREILDDLSLMDGLGFNIIPNRNILKSECCMRAYLAGAFLSCGSVNNPETSNYHLEMSFNEEEFAQFISKIMNDFELNAKMIKRRNKYVVYLKSSEKIGDFLRAIGASQSVMNFESTRIDRNMSNTVNRWNNCDIANEIKSMATANKQINDINTVDMFMGLDMLDEKTRIVALIRRKYPEMTLNELTEVYYEETGQTISKSGLHHRFKKISEEAKRLIQMENE</sequence>
<dbReference type="GO" id="GO:0003677">
    <property type="term" value="F:DNA binding"/>
    <property type="evidence" value="ECO:0007669"/>
    <property type="project" value="UniProtKB-UniRule"/>
</dbReference>
<reference evidence="9" key="1">
    <citation type="submission" date="2016-10" db="EMBL/GenBank/DDBJ databases">
        <authorList>
            <person name="Varghese N."/>
            <person name="Submissions S."/>
        </authorList>
    </citation>
    <scope>NUCLEOTIDE SEQUENCE [LARGE SCALE GENOMIC DNA]</scope>
    <source>
        <strain evidence="9">DSM 1551</strain>
    </source>
</reference>
<keyword evidence="9" id="KW-1185">Reference proteome</keyword>
<dbReference type="InterPro" id="IPR027434">
    <property type="entry name" value="Homing_endonucl"/>
</dbReference>
<comment type="similarity">
    <text evidence="4">Belongs to the WhiA family.</text>
</comment>
<dbReference type="InterPro" id="IPR023054">
    <property type="entry name" value="Sporulation_regulator_WhiA_C"/>
</dbReference>
<dbReference type="PANTHER" id="PTHR37307">
    <property type="entry name" value="CELL DIVISION PROTEIN WHIA-RELATED"/>
    <property type="match status" value="1"/>
</dbReference>
<dbReference type="HAMAP" id="MF_01420">
    <property type="entry name" value="HTH_type_WhiA"/>
    <property type="match status" value="1"/>
</dbReference>
<dbReference type="NCBIfam" id="TIGR00647">
    <property type="entry name" value="DNA_bind_WhiA"/>
    <property type="match status" value="1"/>
</dbReference>
<feature type="domain" description="Sporulation transcription regulator WhiA N-terminal" evidence="6">
    <location>
        <begin position="19"/>
        <end position="103"/>
    </location>
</feature>
<proteinExistence type="inferred from homology"/>
<keyword evidence="1 4" id="KW-0132">Cell division</keyword>
<dbReference type="GO" id="GO:0043937">
    <property type="term" value="P:regulation of sporulation"/>
    <property type="evidence" value="ECO:0007669"/>
    <property type="project" value="InterPro"/>
</dbReference>
<dbReference type="Proteomes" id="UP000198558">
    <property type="component" value="Unassembled WGS sequence"/>
</dbReference>
<evidence type="ECO:0000259" key="5">
    <source>
        <dbReference type="Pfam" id="PF02650"/>
    </source>
</evidence>
<organism evidence="8 9">
    <name type="scientific">Thomasclavelia cocleata</name>
    <dbReference type="NCBI Taxonomy" id="69824"/>
    <lineage>
        <taxon>Bacteria</taxon>
        <taxon>Bacillati</taxon>
        <taxon>Bacillota</taxon>
        <taxon>Erysipelotrichia</taxon>
        <taxon>Erysipelotrichales</taxon>
        <taxon>Coprobacillaceae</taxon>
        <taxon>Thomasclavelia</taxon>
    </lineage>
</organism>
<dbReference type="Pfam" id="PF02650">
    <property type="entry name" value="HTH_WhiA"/>
    <property type="match status" value="1"/>
</dbReference>
<gene>
    <name evidence="4" type="primary">whiA</name>
    <name evidence="8" type="ORF">SAMN04489758_1313</name>
</gene>
<dbReference type="EMBL" id="FOIN01000031">
    <property type="protein sequence ID" value="SET70881.1"/>
    <property type="molecule type" value="Genomic_DNA"/>
</dbReference>
<dbReference type="SUPFAM" id="SSF55608">
    <property type="entry name" value="Homing endonucleases"/>
    <property type="match status" value="1"/>
</dbReference>
<feature type="domain" description="WhiA LAGLIDADG-like" evidence="7">
    <location>
        <begin position="124"/>
        <end position="215"/>
    </location>
</feature>
<dbReference type="InterPro" id="IPR018478">
    <property type="entry name" value="Sporu_reg_WhiA_N_dom"/>
</dbReference>
<dbReference type="RefSeq" id="WP_092355348.1">
    <property type="nucleotide sequence ID" value="NZ_CANSQN010000027.1"/>
</dbReference>
<evidence type="ECO:0000313" key="9">
    <source>
        <dbReference type="Proteomes" id="UP000198558"/>
    </source>
</evidence>
<dbReference type="InterPro" id="IPR003802">
    <property type="entry name" value="Sporulation_regulator_WhiA"/>
</dbReference>
<evidence type="ECO:0000259" key="6">
    <source>
        <dbReference type="Pfam" id="PF10298"/>
    </source>
</evidence>
<evidence type="ECO:0000256" key="2">
    <source>
        <dbReference type="ARBA" id="ARBA00023125"/>
    </source>
</evidence>
<dbReference type="GeneID" id="78289036"/>
<comment type="function">
    <text evidence="4">Involved in cell division and chromosome segregation.</text>
</comment>
<name>A0A1I0GLD3_9FIRM</name>
<dbReference type="Pfam" id="PF10298">
    <property type="entry name" value="WhiA_N"/>
    <property type="match status" value="1"/>
</dbReference>
<dbReference type="Gene3D" id="3.10.28.10">
    <property type="entry name" value="Homing endonucleases"/>
    <property type="match status" value="1"/>
</dbReference>